<evidence type="ECO:0000313" key="2">
    <source>
        <dbReference type="Proteomes" id="UP000297595"/>
    </source>
</evidence>
<evidence type="ECO:0000313" key="1">
    <source>
        <dbReference type="EMBL" id="TGJ71447.1"/>
    </source>
</evidence>
<name>A0A7C8K7N4_ORBOL</name>
<comment type="caution">
    <text evidence="1">The sequence shown here is derived from an EMBL/GenBank/DDBJ whole genome shotgun (WGS) entry which is preliminary data.</text>
</comment>
<dbReference type="AlphaFoldDB" id="A0A7C8K7N4"/>
<dbReference type="Proteomes" id="UP000297595">
    <property type="component" value="Unassembled WGS sequence"/>
</dbReference>
<reference evidence="1 2" key="1">
    <citation type="submission" date="2019-03" db="EMBL/GenBank/DDBJ databases">
        <title>Nematode-trapping fungi genome.</title>
        <authorList>
            <person name="Vidal-Diez De Ulzurrun G."/>
        </authorList>
    </citation>
    <scope>NUCLEOTIDE SEQUENCE [LARGE SCALE GENOMIC DNA]</scope>
    <source>
        <strain evidence="1 2">TWF154</strain>
    </source>
</reference>
<dbReference type="EMBL" id="SOZJ01000002">
    <property type="protein sequence ID" value="TGJ71447.1"/>
    <property type="molecule type" value="Genomic_DNA"/>
</dbReference>
<accession>A0A7C8K7N4</accession>
<gene>
    <name evidence="1" type="ORF">EYR41_003412</name>
</gene>
<protein>
    <submittedName>
        <fullName evidence="1">Uncharacterized protein</fullName>
    </submittedName>
</protein>
<organism evidence="1 2">
    <name type="scientific">Orbilia oligospora</name>
    <name type="common">Nematode-trapping fungus</name>
    <name type="synonym">Arthrobotrys oligospora</name>
    <dbReference type="NCBI Taxonomy" id="2813651"/>
    <lineage>
        <taxon>Eukaryota</taxon>
        <taxon>Fungi</taxon>
        <taxon>Dikarya</taxon>
        <taxon>Ascomycota</taxon>
        <taxon>Pezizomycotina</taxon>
        <taxon>Orbiliomycetes</taxon>
        <taxon>Orbiliales</taxon>
        <taxon>Orbiliaceae</taxon>
        <taxon>Orbilia</taxon>
    </lineage>
</organism>
<proteinExistence type="predicted"/>
<sequence>MVHDGETRVNHLGIEKKIVIIAGSEGNRRRAIGKVNHNGWMDGWVVRQTYKQTIVATVTPKGSRWDNMAKTDGSTFMKTGQNLRYDVYSDEGYLSCRLFCSTVMFVVVWSGGCSGWRIFVCGLKERKIWRAAIESSWITITLTFYGTAGYLTDIADILQYFDTLIPD</sequence>